<dbReference type="eggNOG" id="COG2959">
    <property type="taxonomic scope" value="Bacteria"/>
</dbReference>
<evidence type="ECO:0000256" key="3">
    <source>
        <dbReference type="SAM" id="Phobius"/>
    </source>
</evidence>
<dbReference type="PANTHER" id="PTHR38043">
    <property type="entry name" value="PROTEIN HEMX"/>
    <property type="match status" value="1"/>
</dbReference>
<proteinExistence type="predicted"/>
<keyword evidence="3" id="KW-0812">Transmembrane</keyword>
<dbReference type="PANTHER" id="PTHR38043:SF1">
    <property type="entry name" value="PROTEIN HEMX"/>
    <property type="match status" value="1"/>
</dbReference>
<dbReference type="STRING" id="318161.Sden_0386"/>
<protein>
    <recommendedName>
        <fullName evidence="6">Uroporphyrinogen-III C-methyltransferase</fullName>
    </recommendedName>
</protein>
<feature type="compositionally biased region" description="Low complexity" evidence="2">
    <location>
        <begin position="11"/>
        <end position="24"/>
    </location>
</feature>
<name>Q12S95_SHEDO</name>
<dbReference type="Proteomes" id="UP000001982">
    <property type="component" value="Chromosome"/>
</dbReference>
<dbReference type="KEGG" id="sdn:Sden_0386"/>
<evidence type="ECO:0000313" key="5">
    <source>
        <dbReference type="Proteomes" id="UP000001982"/>
    </source>
</evidence>
<keyword evidence="5" id="KW-1185">Reference proteome</keyword>
<gene>
    <name evidence="4" type="ordered locus">Sden_0386</name>
</gene>
<feature type="coiled-coil region" evidence="1">
    <location>
        <begin position="123"/>
        <end position="160"/>
    </location>
</feature>
<dbReference type="Pfam" id="PF04375">
    <property type="entry name" value="HemX"/>
    <property type="match status" value="1"/>
</dbReference>
<evidence type="ECO:0000256" key="2">
    <source>
        <dbReference type="SAM" id="MobiDB-lite"/>
    </source>
</evidence>
<evidence type="ECO:0008006" key="6">
    <source>
        <dbReference type="Google" id="ProtNLM"/>
    </source>
</evidence>
<evidence type="ECO:0000313" key="4">
    <source>
        <dbReference type="EMBL" id="ABE53681.1"/>
    </source>
</evidence>
<dbReference type="AlphaFoldDB" id="Q12S95"/>
<organism evidence="4 5">
    <name type="scientific">Shewanella denitrificans (strain OS217 / ATCC BAA-1090 / DSM 15013)</name>
    <dbReference type="NCBI Taxonomy" id="318161"/>
    <lineage>
        <taxon>Bacteria</taxon>
        <taxon>Pseudomonadati</taxon>
        <taxon>Pseudomonadota</taxon>
        <taxon>Gammaproteobacteria</taxon>
        <taxon>Alteromonadales</taxon>
        <taxon>Shewanellaceae</taxon>
        <taxon>Shewanella</taxon>
    </lineage>
</organism>
<dbReference type="EMBL" id="CP000302">
    <property type="protein sequence ID" value="ABE53681.1"/>
    <property type="molecule type" value="Genomic_DNA"/>
</dbReference>
<feature type="transmembrane region" description="Helical" evidence="3">
    <location>
        <begin position="68"/>
        <end position="88"/>
    </location>
</feature>
<accession>Q12S95</accession>
<dbReference type="InterPro" id="IPR007470">
    <property type="entry name" value="HemX"/>
</dbReference>
<dbReference type="OrthoDB" id="5739852at2"/>
<feature type="region of interest" description="Disordered" evidence="2">
    <location>
        <begin position="1"/>
        <end position="38"/>
    </location>
</feature>
<keyword evidence="3" id="KW-0472">Membrane</keyword>
<keyword evidence="3" id="KW-1133">Transmembrane helix</keyword>
<feature type="compositionally biased region" description="Basic and acidic residues" evidence="2">
    <location>
        <begin position="1"/>
        <end position="10"/>
    </location>
</feature>
<keyword evidence="1" id="KW-0175">Coiled coil</keyword>
<reference evidence="4" key="1">
    <citation type="submission" date="2006-03" db="EMBL/GenBank/DDBJ databases">
        <title>Complete sequence of Shewanella denitrificans OS217.</title>
        <authorList>
            <consortium name="US DOE Joint Genome Institute"/>
            <person name="Copeland A."/>
            <person name="Lucas S."/>
            <person name="Lapidus A."/>
            <person name="Barry K."/>
            <person name="Detter J.C."/>
            <person name="Glavina del Rio T."/>
            <person name="Hammon N."/>
            <person name="Israni S."/>
            <person name="Dalin E."/>
            <person name="Tice H."/>
            <person name="Pitluck S."/>
            <person name="Brettin T."/>
            <person name="Bruce D."/>
            <person name="Han C."/>
            <person name="Tapia R."/>
            <person name="Gilna P."/>
            <person name="Kiss H."/>
            <person name="Schmutz J."/>
            <person name="Larimer F."/>
            <person name="Land M."/>
            <person name="Hauser L."/>
            <person name="Kyrpides N."/>
            <person name="Lykidis A."/>
            <person name="Richardson P."/>
        </authorList>
    </citation>
    <scope>NUCLEOTIDE SEQUENCE [LARGE SCALE GENOMIC DNA]</scope>
    <source>
        <strain evidence="4">OS217</strain>
    </source>
</reference>
<evidence type="ECO:0000256" key="1">
    <source>
        <dbReference type="SAM" id="Coils"/>
    </source>
</evidence>
<dbReference type="RefSeq" id="WP_011494848.1">
    <property type="nucleotide sequence ID" value="NC_007954.1"/>
</dbReference>
<sequence>MEHTDKETKKAAPAAGSTTQAAPADPKSSPSTHAVEKEAVNTINKADKKMNKAATPSSQTPSKWPMRLGLLLCFIIACTALAASYWLYSQSVLLKSELAAKQLQAQQITGSVNTSLSYAKAKIESLEKQQQNNANAYQELTATQATIEQLQTQVNALAQRSPNHWMASEADYLVRMAGRKIWLESDLLTAVQLLESADERIAAMQNPALLPIRKALSQDIAQLKSIKLLDTSSHILALDNLIIKLDNLPLNANKTLASSPVTTDAKLSDDIGDWQANLRKSWQTFSSSLVTIRKRTTDLEPLLSPEQQWYLTENIKNKLLQAQRALQDKNNSEFQQSLAMAKQWLGQYFDLHQASTAAAIETINKLAEIKLTPITHQQLTAAPLLEQLVTFGDLSAPAGEPTL</sequence>
<dbReference type="HOGENOM" id="CLU_036381_1_2_6"/>